<protein>
    <submittedName>
        <fullName evidence="1">Uncharacterized protein</fullName>
    </submittedName>
</protein>
<evidence type="ECO:0000313" key="1">
    <source>
        <dbReference type="EMBL" id="GAV07144.1"/>
    </source>
</evidence>
<comment type="caution">
    <text evidence="1">The sequence shown here is derived from an EMBL/GenBank/DDBJ whole genome shotgun (WGS) entry which is preliminary data.</text>
</comment>
<evidence type="ECO:0000313" key="2">
    <source>
        <dbReference type="Proteomes" id="UP000186922"/>
    </source>
</evidence>
<name>A0A1D1W6T1_RAMVA</name>
<sequence length="90" mass="10175">MVQSFGKAGQHNFTTFPGANIQLIVMAYYAYYEGVALNIGKEEYVPLLQDERIGTFEFAHRAAYQKKASLVTQKHEGRPLTALTVKFRGF</sequence>
<keyword evidence="2" id="KW-1185">Reference proteome</keyword>
<dbReference type="EMBL" id="BDGG01000014">
    <property type="protein sequence ID" value="GAV07144.1"/>
    <property type="molecule type" value="Genomic_DNA"/>
</dbReference>
<organism evidence="1 2">
    <name type="scientific">Ramazzottius varieornatus</name>
    <name type="common">Water bear</name>
    <name type="synonym">Tardigrade</name>
    <dbReference type="NCBI Taxonomy" id="947166"/>
    <lineage>
        <taxon>Eukaryota</taxon>
        <taxon>Metazoa</taxon>
        <taxon>Ecdysozoa</taxon>
        <taxon>Tardigrada</taxon>
        <taxon>Eutardigrada</taxon>
        <taxon>Parachela</taxon>
        <taxon>Hypsibioidea</taxon>
        <taxon>Ramazzottiidae</taxon>
        <taxon>Ramazzottius</taxon>
    </lineage>
</organism>
<accession>A0A1D1W6T1</accession>
<reference evidence="1 2" key="1">
    <citation type="journal article" date="2016" name="Nat. Commun.">
        <title>Extremotolerant tardigrade genome and improved radiotolerance of human cultured cells by tardigrade-unique protein.</title>
        <authorList>
            <person name="Hashimoto T."/>
            <person name="Horikawa D.D."/>
            <person name="Saito Y."/>
            <person name="Kuwahara H."/>
            <person name="Kozuka-Hata H."/>
            <person name="Shin-I T."/>
            <person name="Minakuchi Y."/>
            <person name="Ohishi K."/>
            <person name="Motoyama A."/>
            <person name="Aizu T."/>
            <person name="Enomoto A."/>
            <person name="Kondo K."/>
            <person name="Tanaka S."/>
            <person name="Hara Y."/>
            <person name="Koshikawa S."/>
            <person name="Sagara H."/>
            <person name="Miura T."/>
            <person name="Yokobori S."/>
            <person name="Miyagawa K."/>
            <person name="Suzuki Y."/>
            <person name="Kubo T."/>
            <person name="Oyama M."/>
            <person name="Kohara Y."/>
            <person name="Fujiyama A."/>
            <person name="Arakawa K."/>
            <person name="Katayama T."/>
            <person name="Toyoda A."/>
            <person name="Kunieda T."/>
        </authorList>
    </citation>
    <scope>NUCLEOTIDE SEQUENCE [LARGE SCALE GENOMIC DNA]</scope>
    <source>
        <strain evidence="1 2">YOKOZUNA-1</strain>
    </source>
</reference>
<gene>
    <name evidence="1" type="primary">RvY_17019-1</name>
    <name evidence="1" type="synonym">RvY_17019.1</name>
    <name evidence="1" type="ORF">RvY_17019</name>
</gene>
<dbReference type="AlphaFoldDB" id="A0A1D1W6T1"/>
<dbReference type="Proteomes" id="UP000186922">
    <property type="component" value="Unassembled WGS sequence"/>
</dbReference>
<proteinExistence type="predicted"/>